<dbReference type="SUPFAM" id="SSF53383">
    <property type="entry name" value="PLP-dependent transferases"/>
    <property type="match status" value="1"/>
</dbReference>
<keyword evidence="2 6" id="KW-0808">Transferase</keyword>
<dbReference type="PANTHER" id="PTHR13693:SF3">
    <property type="entry name" value="LD36009P"/>
    <property type="match status" value="1"/>
</dbReference>
<evidence type="ECO:0000256" key="3">
    <source>
        <dbReference type="ARBA" id="ARBA00022898"/>
    </source>
</evidence>
<feature type="domain" description="Aminotransferase class I/classII large" evidence="5">
    <location>
        <begin position="47"/>
        <end position="382"/>
    </location>
</feature>
<dbReference type="PANTHER" id="PTHR13693">
    <property type="entry name" value="CLASS II AMINOTRANSFERASE/8-AMINO-7-OXONONANOATE SYNTHASE"/>
    <property type="match status" value="1"/>
</dbReference>
<name>A0A538SW16_UNCEI</name>
<evidence type="ECO:0000313" key="7">
    <source>
        <dbReference type="Proteomes" id="UP000319829"/>
    </source>
</evidence>
<keyword evidence="6" id="KW-0032">Aminotransferase</keyword>
<dbReference type="PROSITE" id="PS00599">
    <property type="entry name" value="AA_TRANSFER_CLASS_2"/>
    <property type="match status" value="1"/>
</dbReference>
<keyword evidence="3 4" id="KW-0663">Pyridoxal phosphate</keyword>
<proteinExistence type="inferred from homology"/>
<dbReference type="GO" id="GO:0008483">
    <property type="term" value="F:transaminase activity"/>
    <property type="evidence" value="ECO:0007669"/>
    <property type="project" value="UniProtKB-KW"/>
</dbReference>
<dbReference type="CDD" id="cd06454">
    <property type="entry name" value="KBL_like"/>
    <property type="match status" value="1"/>
</dbReference>
<organism evidence="6 7">
    <name type="scientific">Eiseniibacteriota bacterium</name>
    <dbReference type="NCBI Taxonomy" id="2212470"/>
    <lineage>
        <taxon>Bacteria</taxon>
        <taxon>Candidatus Eiseniibacteriota</taxon>
    </lineage>
</organism>
<comment type="caution">
    <text evidence="6">The sequence shown here is derived from an EMBL/GenBank/DDBJ whole genome shotgun (WGS) entry which is preliminary data.</text>
</comment>
<dbReference type="InterPro" id="IPR050087">
    <property type="entry name" value="AON_synthase_class-II"/>
</dbReference>
<sequence length="414" mass="45191">MDLFDKCNRFKEHRLAKAAGIYPYFLPIAENHGTEVTIDGRRIIMAGSNNYLGLTKHPKVIAAADEALRSFGTSNNGSRFLNGTLEMHVELEERLAKFTRKEAALVYSTGYLTNLGSISALMDKGDVVVLDKDAHACIVDGARLSPADVKRFRHNDVRDLERVLASIPAKSGKLIVVDGLYSMEGDIAPLAEIVRIARKYHARLLVDDAHGFGVLGTRGAGACEEAGVEDQVDLVMGTFSKSFASLGGFIAGPRAVMDYLRHHARALIFSASITPASAAAALASLEIIEHEPQLRTRLRQISDKMRNGFRELGLEVGTGDGTPIVPIFIGDRVKTMQVWRRILDRGVFVNAIVVPAVQPGRDLLRTSYMATHEDEQLDTILRIVKEVDAEMGLVMASAANTTTPPEVPWMSSPS</sequence>
<dbReference type="Gene3D" id="3.90.1150.10">
    <property type="entry name" value="Aspartate Aminotransferase, domain 1"/>
    <property type="match status" value="1"/>
</dbReference>
<protein>
    <submittedName>
        <fullName evidence="6">Aminotransferase class I/II-fold pyridoxal phosphate-dependent enzyme</fullName>
    </submittedName>
</protein>
<accession>A0A538SW16</accession>
<dbReference type="GO" id="GO:0030170">
    <property type="term" value="F:pyridoxal phosphate binding"/>
    <property type="evidence" value="ECO:0007669"/>
    <property type="project" value="InterPro"/>
</dbReference>
<dbReference type="InterPro" id="IPR015421">
    <property type="entry name" value="PyrdxlP-dep_Trfase_major"/>
</dbReference>
<evidence type="ECO:0000256" key="1">
    <source>
        <dbReference type="ARBA" id="ARBA00001933"/>
    </source>
</evidence>
<comment type="similarity">
    <text evidence="4">Belongs to the class-II pyridoxal-phosphate-dependent aminotransferase family.</text>
</comment>
<dbReference type="Gene3D" id="3.40.640.10">
    <property type="entry name" value="Type I PLP-dependent aspartate aminotransferase-like (Major domain)"/>
    <property type="match status" value="1"/>
</dbReference>
<dbReference type="EMBL" id="VBOU01000019">
    <property type="protein sequence ID" value="TMQ55590.1"/>
    <property type="molecule type" value="Genomic_DNA"/>
</dbReference>
<dbReference type="Proteomes" id="UP000319829">
    <property type="component" value="Unassembled WGS sequence"/>
</dbReference>
<dbReference type="InterPro" id="IPR004839">
    <property type="entry name" value="Aminotransferase_I/II_large"/>
</dbReference>
<dbReference type="InterPro" id="IPR001917">
    <property type="entry name" value="Aminotrans_II_pyridoxalP_BS"/>
</dbReference>
<comment type="cofactor">
    <cofactor evidence="1 4">
        <name>pyridoxal 5'-phosphate</name>
        <dbReference type="ChEBI" id="CHEBI:597326"/>
    </cofactor>
</comment>
<evidence type="ECO:0000313" key="6">
    <source>
        <dbReference type="EMBL" id="TMQ55590.1"/>
    </source>
</evidence>
<evidence type="ECO:0000256" key="4">
    <source>
        <dbReference type="RuleBase" id="RU003693"/>
    </source>
</evidence>
<evidence type="ECO:0000259" key="5">
    <source>
        <dbReference type="Pfam" id="PF00155"/>
    </source>
</evidence>
<evidence type="ECO:0000256" key="2">
    <source>
        <dbReference type="ARBA" id="ARBA00022679"/>
    </source>
</evidence>
<gene>
    <name evidence="6" type="ORF">E6K74_02810</name>
</gene>
<dbReference type="Pfam" id="PF00155">
    <property type="entry name" value="Aminotran_1_2"/>
    <property type="match status" value="1"/>
</dbReference>
<reference evidence="6 7" key="1">
    <citation type="journal article" date="2019" name="Nat. Microbiol.">
        <title>Mediterranean grassland soil C-N compound turnover is dependent on rainfall and depth, and is mediated by genomically divergent microorganisms.</title>
        <authorList>
            <person name="Diamond S."/>
            <person name="Andeer P.F."/>
            <person name="Li Z."/>
            <person name="Crits-Christoph A."/>
            <person name="Burstein D."/>
            <person name="Anantharaman K."/>
            <person name="Lane K.R."/>
            <person name="Thomas B.C."/>
            <person name="Pan C."/>
            <person name="Northen T.R."/>
            <person name="Banfield J.F."/>
        </authorList>
    </citation>
    <scope>NUCLEOTIDE SEQUENCE [LARGE SCALE GENOMIC DNA]</scope>
    <source>
        <strain evidence="6">WS_4</strain>
    </source>
</reference>
<dbReference type="InterPro" id="IPR015424">
    <property type="entry name" value="PyrdxlP-dep_Trfase"/>
</dbReference>
<dbReference type="AlphaFoldDB" id="A0A538SW16"/>
<dbReference type="InterPro" id="IPR015422">
    <property type="entry name" value="PyrdxlP-dep_Trfase_small"/>
</dbReference>